<dbReference type="STRING" id="1859473.BG261_04795"/>
<dbReference type="SUPFAM" id="SSF56796">
    <property type="entry name" value="Dehydroquinate synthase-like"/>
    <property type="match status" value="1"/>
</dbReference>
<protein>
    <recommendedName>
        <fullName evidence="8">Aldehyde-alcohol dehydrogenase</fullName>
    </recommendedName>
</protein>
<dbReference type="PROSITE" id="PS00913">
    <property type="entry name" value="ADH_IRON_1"/>
    <property type="match status" value="1"/>
</dbReference>
<evidence type="ECO:0000259" key="10">
    <source>
        <dbReference type="Pfam" id="PF00465"/>
    </source>
</evidence>
<evidence type="ECO:0000259" key="9">
    <source>
        <dbReference type="Pfam" id="PF00171"/>
    </source>
</evidence>
<keyword evidence="13" id="KW-1185">Reference proteome</keyword>
<keyword evidence="4" id="KW-0520">NAD</keyword>
<dbReference type="InterPro" id="IPR016161">
    <property type="entry name" value="Ald_DH/histidinol_DH"/>
</dbReference>
<keyword evidence="3" id="KW-0408">Iron</keyword>
<comment type="caution">
    <text evidence="12">The sequence shown here is derived from an EMBL/GenBank/DDBJ whole genome shotgun (WGS) entry which is preliminary data.</text>
</comment>
<dbReference type="FunFam" id="3.40.50.1970:FF:000002">
    <property type="entry name" value="Aldehyde-alcohol dehydrogenase"/>
    <property type="match status" value="1"/>
</dbReference>
<sequence length="866" mass="94059">MVVKSVEVTEVSETQLMIDELVGKANIALAGLEKLNQEQIDHIVHEMSMAALDKHMLLAKMAVEETGRGIYEDKAIKNMYASEYIWNSIKDNKTVGVIDRDDQAGLVYIAEPVGVVCGVTPTTNPTSTTIFKSMIAIKTRNPIVFAFHPSAQQSSAEAARIVRDAAIAAGAPENCISWVTKPSIEATNLLMNHPGVATVLATGGAAMVKAAYSTGKPALGVGPGNVPSYLAPDANVKRAVNDLILSKSFDNGMICASEQAAIVDKEIYDDVKAEFEAHNCYIVSKPAELKKLEAAVMLPDGHAVNPKIVGYSAEHIANLAGIKVPVGTKILLAEIKDAGPDYPLSREKLSPVLALIKADGIEDGLNKAEAMLNLGGLGHTAVIHTEDEDLQIRFGLRMKACRILVNTPSAEGGIGNIYNEMIPSLTLGCGSYGHNSVSHNVSAVDLINVKTLAKRRNNMQWFKLPSKIYFEKNSITYLRQIKAERVMLVCDPGMVQFGYADLIRKQLEKNPNDPKIEVFSDVEPNPSTNTVYKGLEVFTSFQPDVVIALGGGSAMDAAKAMWMFFEHPDVSFFGAKQKFLDIRKRAYKIPYAEKAQFICIPTTSGTGSEVTPFAVITDSEDHTKYPLADYALTPDVAIVDPQLVMSVPASVTADTGMDVLTHAIESYVSVMASDYTRGLSLQAIKLVFDYLETSVKTGDPLAREKMHNASTMAGMAFANAFLGISHSIAHKVGGAWNIPHGRTNAILLPHVIRYNAKDPQKHAMFPKYDFFRADTDYADIAKFLGLPGETTAELVESLAKAVYDLGTAVGIEMNWKSQGLTKKQMNAEIDHLAEKAYEDQCTTANPKEPLISELKGIIETCYDYKG</sequence>
<name>A0A1E8GL48_9LACT</name>
<dbReference type="PANTHER" id="PTHR11496:SF83">
    <property type="entry name" value="HYDROXYACID-OXOACID TRANSHYDROGENASE, MITOCHONDRIAL"/>
    <property type="match status" value="1"/>
</dbReference>
<dbReference type="NCBIfam" id="NF010378">
    <property type="entry name" value="PRK13805.1"/>
    <property type="match status" value="1"/>
</dbReference>
<dbReference type="GO" id="GO:0008774">
    <property type="term" value="F:acetaldehyde dehydrogenase (acetylating) activity"/>
    <property type="evidence" value="ECO:0007669"/>
    <property type="project" value="UniProtKB-UniRule"/>
</dbReference>
<evidence type="ECO:0000256" key="7">
    <source>
        <dbReference type="ARBA" id="ARBA00035645"/>
    </source>
</evidence>
<dbReference type="GO" id="GO:0006066">
    <property type="term" value="P:alcohol metabolic process"/>
    <property type="evidence" value="ECO:0007669"/>
    <property type="project" value="InterPro"/>
</dbReference>
<dbReference type="Pfam" id="PF00465">
    <property type="entry name" value="Fe-ADH"/>
    <property type="match status" value="1"/>
</dbReference>
<keyword evidence="5" id="KW-0511">Multifunctional enzyme</keyword>
<dbReference type="InterPro" id="IPR016163">
    <property type="entry name" value="Ald_DH_C"/>
</dbReference>
<dbReference type="EMBL" id="MKIR01000022">
    <property type="protein sequence ID" value="OFI48984.1"/>
    <property type="molecule type" value="Genomic_DNA"/>
</dbReference>
<keyword evidence="2 8" id="KW-0560">Oxidoreductase</keyword>
<dbReference type="SUPFAM" id="SSF53720">
    <property type="entry name" value="ALDH-like"/>
    <property type="match status" value="1"/>
</dbReference>
<comment type="cofactor">
    <cofactor evidence="1">
        <name>Fe(2+)</name>
        <dbReference type="ChEBI" id="CHEBI:29033"/>
    </cofactor>
</comment>
<dbReference type="InterPro" id="IPR039697">
    <property type="entry name" value="Alcohol_dehydrogenase_Fe"/>
</dbReference>
<dbReference type="OrthoDB" id="9815791at2"/>
<dbReference type="Gene3D" id="3.40.605.10">
    <property type="entry name" value="Aldehyde Dehydrogenase, Chain A, domain 1"/>
    <property type="match status" value="1"/>
</dbReference>
<dbReference type="InterPro" id="IPR016162">
    <property type="entry name" value="Ald_DH_N"/>
</dbReference>
<organism evidence="12 13">
    <name type="scientific">Floricoccus tropicus</name>
    <dbReference type="NCBI Taxonomy" id="1859473"/>
    <lineage>
        <taxon>Bacteria</taxon>
        <taxon>Bacillati</taxon>
        <taxon>Bacillota</taxon>
        <taxon>Bacilli</taxon>
        <taxon>Lactobacillales</taxon>
        <taxon>Streptococcaceae</taxon>
        <taxon>Floricoccus</taxon>
    </lineage>
</organism>
<evidence type="ECO:0000256" key="4">
    <source>
        <dbReference type="ARBA" id="ARBA00023027"/>
    </source>
</evidence>
<dbReference type="GO" id="GO:0015976">
    <property type="term" value="P:carbon utilization"/>
    <property type="evidence" value="ECO:0007669"/>
    <property type="project" value="InterPro"/>
</dbReference>
<feature type="domain" description="Aldehyde dehydrogenase" evidence="9">
    <location>
        <begin position="14"/>
        <end position="409"/>
    </location>
</feature>
<evidence type="ECO:0000256" key="2">
    <source>
        <dbReference type="ARBA" id="ARBA00023002"/>
    </source>
</evidence>
<evidence type="ECO:0000256" key="8">
    <source>
        <dbReference type="PIRNR" id="PIRNR000111"/>
    </source>
</evidence>
<dbReference type="InterPro" id="IPR015590">
    <property type="entry name" value="Aldehyde_DH_dom"/>
</dbReference>
<dbReference type="PROSITE" id="PS00060">
    <property type="entry name" value="ADH_IRON_2"/>
    <property type="match status" value="1"/>
</dbReference>
<dbReference type="InterPro" id="IPR001670">
    <property type="entry name" value="ADH_Fe/GldA"/>
</dbReference>
<proteinExistence type="inferred from homology"/>
<dbReference type="FunFam" id="1.20.1090.10:FF:000001">
    <property type="entry name" value="Aldehyde-alcohol dehydrogenase"/>
    <property type="match status" value="1"/>
</dbReference>
<dbReference type="Proteomes" id="UP000178622">
    <property type="component" value="Unassembled WGS sequence"/>
</dbReference>
<dbReference type="AlphaFoldDB" id="A0A1E8GL48"/>
<accession>A0A1E8GL48</accession>
<comment type="similarity">
    <text evidence="6 8">In the N-terminal section; belongs to the aldehyde dehydrogenase family.</text>
</comment>
<dbReference type="GO" id="GO:0046872">
    <property type="term" value="F:metal ion binding"/>
    <property type="evidence" value="ECO:0007669"/>
    <property type="project" value="InterPro"/>
</dbReference>
<dbReference type="Pfam" id="PF25137">
    <property type="entry name" value="ADH_Fe_C"/>
    <property type="match status" value="1"/>
</dbReference>
<comment type="similarity">
    <text evidence="7 8">In the C-terminal section; belongs to the iron-containing alcohol dehydrogenase family.</text>
</comment>
<dbReference type="InterPro" id="IPR056798">
    <property type="entry name" value="ADH_Fe_C"/>
</dbReference>
<dbReference type="Gene3D" id="3.40.50.1970">
    <property type="match status" value="1"/>
</dbReference>
<feature type="domain" description="Fe-containing alcohol dehydrogenase-like C-terminal" evidence="11">
    <location>
        <begin position="652"/>
        <end position="860"/>
    </location>
</feature>
<evidence type="ECO:0000256" key="6">
    <source>
        <dbReference type="ARBA" id="ARBA00035641"/>
    </source>
</evidence>
<dbReference type="Pfam" id="PF00171">
    <property type="entry name" value="Aldedh"/>
    <property type="match status" value="1"/>
</dbReference>
<reference evidence="13" key="1">
    <citation type="submission" date="2016-09" db="EMBL/GenBank/DDBJ databases">
        <title>Draft genome sequence of a novel species of the family Streptococcaceae isolated from flowers.</title>
        <authorList>
            <person name="Chuah L.-O."/>
            <person name="Yap K.-P."/>
            <person name="Thong K.L."/>
            <person name="Liong M.T."/>
            <person name="Ahmad R."/>
            <person name="Rusul G."/>
        </authorList>
    </citation>
    <scope>NUCLEOTIDE SEQUENCE [LARGE SCALE GENOMIC DNA]</scope>
    <source>
        <strain evidence="13">DF1</strain>
    </source>
</reference>
<dbReference type="InterPro" id="IPR018211">
    <property type="entry name" value="ADH_Fe_CS"/>
</dbReference>
<dbReference type="GO" id="GO:0004022">
    <property type="term" value="F:alcohol dehydrogenase (NAD+) activity"/>
    <property type="evidence" value="ECO:0007669"/>
    <property type="project" value="UniProtKB-UniRule"/>
</dbReference>
<evidence type="ECO:0000256" key="1">
    <source>
        <dbReference type="ARBA" id="ARBA00001954"/>
    </source>
</evidence>
<evidence type="ECO:0000259" key="11">
    <source>
        <dbReference type="Pfam" id="PF25137"/>
    </source>
</evidence>
<evidence type="ECO:0000256" key="3">
    <source>
        <dbReference type="ARBA" id="ARBA00023004"/>
    </source>
</evidence>
<dbReference type="PIRSF" id="PIRSF000111">
    <property type="entry name" value="ALDH_ADH"/>
    <property type="match status" value="1"/>
</dbReference>
<dbReference type="CDD" id="cd08178">
    <property type="entry name" value="AAD_C"/>
    <property type="match status" value="1"/>
</dbReference>
<gene>
    <name evidence="12" type="ORF">BG261_04795</name>
</gene>
<evidence type="ECO:0000313" key="13">
    <source>
        <dbReference type="Proteomes" id="UP000178622"/>
    </source>
</evidence>
<feature type="domain" description="Alcohol dehydrogenase iron-type/glycerol dehydrogenase GldA" evidence="10">
    <location>
        <begin position="465"/>
        <end position="641"/>
    </location>
</feature>
<dbReference type="InterPro" id="IPR034789">
    <property type="entry name" value="AAD_C"/>
</dbReference>
<dbReference type="Gene3D" id="1.20.1090.10">
    <property type="entry name" value="Dehydroquinate synthase-like - alpha domain"/>
    <property type="match status" value="1"/>
</dbReference>
<dbReference type="Gene3D" id="3.40.309.10">
    <property type="entry name" value="Aldehyde Dehydrogenase, Chain A, domain 2"/>
    <property type="match status" value="1"/>
</dbReference>
<dbReference type="InterPro" id="IPR012079">
    <property type="entry name" value="Bifunc_Ald-ADH"/>
</dbReference>
<evidence type="ECO:0000256" key="5">
    <source>
        <dbReference type="ARBA" id="ARBA00023268"/>
    </source>
</evidence>
<dbReference type="CDD" id="cd07122">
    <property type="entry name" value="ALDH_F20_ACDH"/>
    <property type="match status" value="1"/>
</dbReference>
<dbReference type="PANTHER" id="PTHR11496">
    <property type="entry name" value="ALCOHOL DEHYDROGENASE"/>
    <property type="match status" value="1"/>
</dbReference>
<dbReference type="RefSeq" id="WP_070792610.1">
    <property type="nucleotide sequence ID" value="NZ_MKIR01000022.1"/>
</dbReference>
<evidence type="ECO:0000313" key="12">
    <source>
        <dbReference type="EMBL" id="OFI48984.1"/>
    </source>
</evidence>